<evidence type="ECO:0000256" key="2">
    <source>
        <dbReference type="SAM" id="Coils"/>
    </source>
</evidence>
<feature type="region of interest" description="Disordered" evidence="3">
    <location>
        <begin position="710"/>
        <end position="750"/>
    </location>
</feature>
<organism evidence="5 6">
    <name type="scientific">Plenodomus tracheiphilus IPT5</name>
    <dbReference type="NCBI Taxonomy" id="1408161"/>
    <lineage>
        <taxon>Eukaryota</taxon>
        <taxon>Fungi</taxon>
        <taxon>Dikarya</taxon>
        <taxon>Ascomycota</taxon>
        <taxon>Pezizomycotina</taxon>
        <taxon>Dothideomycetes</taxon>
        <taxon>Pleosporomycetidae</taxon>
        <taxon>Pleosporales</taxon>
        <taxon>Pleosporineae</taxon>
        <taxon>Leptosphaeriaceae</taxon>
        <taxon>Plenodomus</taxon>
    </lineage>
</organism>
<protein>
    <recommendedName>
        <fullName evidence="4">Nephrocystin 3-like N-terminal domain-containing protein</fullName>
    </recommendedName>
</protein>
<feature type="coiled-coil region" evidence="2">
    <location>
        <begin position="864"/>
        <end position="891"/>
    </location>
</feature>
<dbReference type="InterPro" id="IPR056884">
    <property type="entry name" value="NPHP3-like_N"/>
</dbReference>
<keyword evidence="6" id="KW-1185">Reference proteome</keyword>
<dbReference type="Proteomes" id="UP000799423">
    <property type="component" value="Unassembled WGS sequence"/>
</dbReference>
<dbReference type="Gene3D" id="3.40.50.300">
    <property type="entry name" value="P-loop containing nucleotide triphosphate hydrolases"/>
    <property type="match status" value="1"/>
</dbReference>
<sequence>MVDTSHDLHLFDEATEAIQATVLELHRGDFLHNASAPLLLNELQASHTNSLDHRLVVCSRKFALLVRNFAPYFDILTLCVQLRSEWPSWFWGSVRLIFKVGSNYPVFLDKVADMFETIAHIASPFRQIYDTCKRSESSSHLNVENHHLAALMSTVYADVVYLFLDLYRIFCREAPGYGFNQSTRGANQSVLWRPLDYRFARLESKLVHHRRWLEKETEGKVQNYAEVALRRREYVDFLNRQTEITGNDRADSDEQILARRIRRIDKARKWLLNGTSTPLCDNCRALQPAAGSCDWFFKTPAYCRWKDVRFDRKKADDINALGGDWQHRILFVQAREGFGKTTIAKEVAVTLGMDGEGLDPSDEPSATASFHFDITRPESSHASHAIHSLASQLLHTNRHDRVTLDAVCLLLRKTSFRERATTEEALDVLSLMLRQHATYLVVDGVDECSNIETFLASLAQACRKSDTRVVLFSRPNIKIPLEYQKWASDAPHIFTLTSEYNAATIEHYVAQSLNQMADQGFFGIAIDRTIIPRVAQVSNGELLWVRTLLNFLQSPLLSAEERYAILQNIHLLQGLAPLYRNILGVLERRSALEKRIMADAFRWLSFSIHSLSPSAMRAALSTIDKTSLEEVNGHKLINTLPELSCSLLHMSNESMVFVHRSVPAYLQASASQVSEFSLHNENNVHAQLAARCLSHLAHHVPQQPLEVLRPRSPLLPPVTAPSSGVSQRTNRSGDSGYKSLSSSDGDNVIMQPNEQSVRSNSQDTSMHTTPFDSHLPFLRYAALCWPIHLSRALSHGHHNVNLSSPESYPYLPALSIFLASRLAITVWVEASYHYNLPPSLSRLVGPLSDLKGEVSPATVKGKELRFAVNALRELSERLVHLKRECEGALRQNPSLIWQMEEVGEGAYWPVWEEVVNECQV</sequence>
<dbReference type="EMBL" id="MU006314">
    <property type="protein sequence ID" value="KAF2848970.1"/>
    <property type="molecule type" value="Genomic_DNA"/>
</dbReference>
<keyword evidence="1" id="KW-0677">Repeat</keyword>
<gene>
    <name evidence="5" type="ORF">T440DRAFT_427681</name>
</gene>
<evidence type="ECO:0000256" key="3">
    <source>
        <dbReference type="SAM" id="MobiDB-lite"/>
    </source>
</evidence>
<feature type="compositionally biased region" description="Polar residues" evidence="3">
    <location>
        <begin position="720"/>
        <end position="730"/>
    </location>
</feature>
<evidence type="ECO:0000259" key="4">
    <source>
        <dbReference type="Pfam" id="PF24883"/>
    </source>
</evidence>
<evidence type="ECO:0000313" key="5">
    <source>
        <dbReference type="EMBL" id="KAF2848970.1"/>
    </source>
</evidence>
<proteinExistence type="predicted"/>
<name>A0A6A7B0D2_9PLEO</name>
<dbReference type="OrthoDB" id="4772757at2759"/>
<dbReference type="PANTHER" id="PTHR10039">
    <property type="entry name" value="AMELOGENIN"/>
    <property type="match status" value="1"/>
</dbReference>
<feature type="domain" description="Nephrocystin 3-like N-terminal" evidence="4">
    <location>
        <begin position="291"/>
        <end position="474"/>
    </location>
</feature>
<dbReference type="PANTHER" id="PTHR10039:SF15">
    <property type="entry name" value="NACHT DOMAIN-CONTAINING PROTEIN"/>
    <property type="match status" value="1"/>
</dbReference>
<feature type="compositionally biased region" description="Low complexity" evidence="3">
    <location>
        <begin position="732"/>
        <end position="746"/>
    </location>
</feature>
<evidence type="ECO:0000256" key="1">
    <source>
        <dbReference type="ARBA" id="ARBA00022737"/>
    </source>
</evidence>
<evidence type="ECO:0000313" key="6">
    <source>
        <dbReference type="Proteomes" id="UP000799423"/>
    </source>
</evidence>
<dbReference type="AlphaFoldDB" id="A0A6A7B0D2"/>
<dbReference type="Pfam" id="PF24883">
    <property type="entry name" value="NPHP3_N"/>
    <property type="match status" value="1"/>
</dbReference>
<accession>A0A6A7B0D2</accession>
<dbReference type="InterPro" id="IPR027417">
    <property type="entry name" value="P-loop_NTPase"/>
</dbReference>
<keyword evidence="2" id="KW-0175">Coiled coil</keyword>
<reference evidence="5" key="1">
    <citation type="submission" date="2020-01" db="EMBL/GenBank/DDBJ databases">
        <authorList>
            <consortium name="DOE Joint Genome Institute"/>
            <person name="Haridas S."/>
            <person name="Albert R."/>
            <person name="Binder M."/>
            <person name="Bloem J."/>
            <person name="Labutti K."/>
            <person name="Salamov A."/>
            <person name="Andreopoulos B."/>
            <person name="Baker S.E."/>
            <person name="Barry K."/>
            <person name="Bills G."/>
            <person name="Bluhm B.H."/>
            <person name="Cannon C."/>
            <person name="Castanera R."/>
            <person name="Culley D.E."/>
            <person name="Daum C."/>
            <person name="Ezra D."/>
            <person name="Gonzalez J.B."/>
            <person name="Henrissat B."/>
            <person name="Kuo A."/>
            <person name="Liang C."/>
            <person name="Lipzen A."/>
            <person name="Lutzoni F."/>
            <person name="Magnuson J."/>
            <person name="Mondo S."/>
            <person name="Nolan M."/>
            <person name="Ohm R."/>
            <person name="Pangilinan J."/>
            <person name="Park H.-J."/>
            <person name="Ramirez L."/>
            <person name="Alfaro M."/>
            <person name="Sun H."/>
            <person name="Tritt A."/>
            <person name="Yoshinaga Y."/>
            <person name="Zwiers L.-H."/>
            <person name="Turgeon B.G."/>
            <person name="Goodwin S.B."/>
            <person name="Spatafora J.W."/>
            <person name="Crous P.W."/>
            <person name="Grigoriev I.V."/>
        </authorList>
    </citation>
    <scope>NUCLEOTIDE SEQUENCE</scope>
    <source>
        <strain evidence="5">IPT5</strain>
    </source>
</reference>